<dbReference type="Proteomes" id="UP000249016">
    <property type="component" value="Unassembled WGS sequence"/>
</dbReference>
<gene>
    <name evidence="1" type="ORF">HMF3257_16130</name>
</gene>
<evidence type="ECO:0000313" key="1">
    <source>
        <dbReference type="EMBL" id="RAI75328.1"/>
    </source>
</evidence>
<reference evidence="1 2" key="1">
    <citation type="submission" date="2018-06" db="EMBL/GenBank/DDBJ databases">
        <title>Spirosoma sp. HMF3257 Genome sequencing and assembly.</title>
        <authorList>
            <person name="Kang H."/>
            <person name="Cha I."/>
            <person name="Kim H."/>
            <person name="Kang J."/>
            <person name="Joh K."/>
        </authorList>
    </citation>
    <scope>NUCLEOTIDE SEQUENCE [LARGE SCALE GENOMIC DNA]</scope>
    <source>
        <strain evidence="1 2">HMF3257</strain>
    </source>
</reference>
<comment type="caution">
    <text evidence="1">The sequence shown here is derived from an EMBL/GenBank/DDBJ whole genome shotgun (WGS) entry which is preliminary data.</text>
</comment>
<dbReference type="AlphaFoldDB" id="A0A327NRI1"/>
<keyword evidence="2" id="KW-1185">Reference proteome</keyword>
<sequence>MLLGVQFVASIALIIGTLVSFQQLDYMQNRPLGFDKSFMIMANTRSDKITNVFANRNDSTYLRLKTFKEILLNNPHIQQVTLSNRPMGDGSIRRNVVPEGHRPDENMFIGSVGIDHNFAQAYGLKFVAGRDFSEAYPTDKTSAFLINETGVKQLGWKSPSEALGKSVNLEGKRARLWGS</sequence>
<name>A0A327NRI1_9BACT</name>
<evidence type="ECO:0000313" key="2">
    <source>
        <dbReference type="Proteomes" id="UP000249016"/>
    </source>
</evidence>
<dbReference type="RefSeq" id="WP_111343626.1">
    <property type="nucleotide sequence ID" value="NZ_WPIM01000001.1"/>
</dbReference>
<accession>A0A327NRI1</accession>
<dbReference type="EMBL" id="QLII01000001">
    <property type="protein sequence ID" value="RAI75328.1"/>
    <property type="molecule type" value="Genomic_DNA"/>
</dbReference>
<protein>
    <recommendedName>
        <fullName evidence="3">ABC transporter permease</fullName>
    </recommendedName>
</protein>
<organism evidence="1 2">
    <name type="scientific">Spirosoma telluris</name>
    <dbReference type="NCBI Taxonomy" id="2183553"/>
    <lineage>
        <taxon>Bacteria</taxon>
        <taxon>Pseudomonadati</taxon>
        <taxon>Bacteroidota</taxon>
        <taxon>Cytophagia</taxon>
        <taxon>Cytophagales</taxon>
        <taxon>Cytophagaceae</taxon>
        <taxon>Spirosoma</taxon>
    </lineage>
</organism>
<proteinExistence type="predicted"/>
<evidence type="ECO:0008006" key="3">
    <source>
        <dbReference type="Google" id="ProtNLM"/>
    </source>
</evidence>